<evidence type="ECO:0000313" key="3">
    <source>
        <dbReference type="EMBL" id="KAH6829086.1"/>
    </source>
</evidence>
<protein>
    <submittedName>
        <fullName evidence="3">Uncharacterized protein</fullName>
    </submittedName>
</protein>
<sequence>MSEEGSEPGSEYTNDTGSVVRSDKGVEGESVGADRSGLEIESDGETYATTAFVETHSVPPVASSKEISGRILAALKVVDLSFDTIVGRKKRSVSGDPGRNRVTVINAAALRVKTKMVKPFVEPDDADDAPFGFIRSYQSPGGSASGPKEKKQKLASSAPVVPVSLGVPKRPLFQPFSSLISAGVGGSLVGSSKPAWLAPMETELENLTVSPDWLGSLPVGVSETLALAQQQALLAGLTVNECKRRIDEELLRLIDRSTRSSEEAACWKEKFDRLNGEHVKLLDREAALQKELDASKHSETALRVKVDSQDEQLEELREKVAELRAGIGLDRAAVFNSESWSGLRKRMKEHYISGVIDDVMTHCDGDINKYRGWLEDRAKEVSAEDGTSEPSTTAEAVRAPSST</sequence>
<gene>
    <name evidence="3" type="ORF">C2S53_013234</name>
</gene>
<keyword evidence="4" id="KW-1185">Reference proteome</keyword>
<evidence type="ECO:0000256" key="1">
    <source>
        <dbReference type="SAM" id="Coils"/>
    </source>
</evidence>
<evidence type="ECO:0000256" key="2">
    <source>
        <dbReference type="SAM" id="MobiDB-lite"/>
    </source>
</evidence>
<dbReference type="Proteomes" id="UP001190926">
    <property type="component" value="Unassembled WGS sequence"/>
</dbReference>
<feature type="region of interest" description="Disordered" evidence="2">
    <location>
        <begin position="1"/>
        <end position="40"/>
    </location>
</feature>
<reference evidence="3 4" key="1">
    <citation type="journal article" date="2021" name="Nat. Commun.">
        <title>Incipient diploidization of the medicinal plant Perilla within 10,000 years.</title>
        <authorList>
            <person name="Zhang Y."/>
            <person name="Shen Q."/>
            <person name="Leng L."/>
            <person name="Zhang D."/>
            <person name="Chen S."/>
            <person name="Shi Y."/>
            <person name="Ning Z."/>
            <person name="Chen S."/>
        </authorList>
    </citation>
    <scope>NUCLEOTIDE SEQUENCE [LARGE SCALE GENOMIC DNA]</scope>
    <source>
        <strain evidence="4">cv. PC099</strain>
    </source>
</reference>
<keyword evidence="1" id="KW-0175">Coiled coil</keyword>
<feature type="coiled-coil region" evidence="1">
    <location>
        <begin position="299"/>
        <end position="326"/>
    </location>
</feature>
<dbReference type="AlphaFoldDB" id="A0AAD4J920"/>
<feature type="compositionally biased region" description="Polar residues" evidence="2">
    <location>
        <begin position="388"/>
        <end position="403"/>
    </location>
</feature>
<evidence type="ECO:0000313" key="4">
    <source>
        <dbReference type="Proteomes" id="UP001190926"/>
    </source>
</evidence>
<name>A0AAD4J920_PERFH</name>
<comment type="caution">
    <text evidence="3">The sequence shown here is derived from an EMBL/GenBank/DDBJ whole genome shotgun (WGS) entry which is preliminary data.</text>
</comment>
<organism evidence="3 4">
    <name type="scientific">Perilla frutescens var. hirtella</name>
    <name type="common">Perilla citriodora</name>
    <name type="synonym">Perilla setoyensis</name>
    <dbReference type="NCBI Taxonomy" id="608512"/>
    <lineage>
        <taxon>Eukaryota</taxon>
        <taxon>Viridiplantae</taxon>
        <taxon>Streptophyta</taxon>
        <taxon>Embryophyta</taxon>
        <taxon>Tracheophyta</taxon>
        <taxon>Spermatophyta</taxon>
        <taxon>Magnoliopsida</taxon>
        <taxon>eudicotyledons</taxon>
        <taxon>Gunneridae</taxon>
        <taxon>Pentapetalae</taxon>
        <taxon>asterids</taxon>
        <taxon>lamiids</taxon>
        <taxon>Lamiales</taxon>
        <taxon>Lamiaceae</taxon>
        <taxon>Nepetoideae</taxon>
        <taxon>Elsholtzieae</taxon>
        <taxon>Perilla</taxon>
    </lineage>
</organism>
<accession>A0AAD4J920</accession>
<dbReference type="EMBL" id="SDAM02000113">
    <property type="protein sequence ID" value="KAH6829086.1"/>
    <property type="molecule type" value="Genomic_DNA"/>
</dbReference>
<feature type="region of interest" description="Disordered" evidence="2">
    <location>
        <begin position="379"/>
        <end position="403"/>
    </location>
</feature>
<proteinExistence type="predicted"/>